<dbReference type="NCBIfam" id="TIGR04131">
    <property type="entry name" value="Bac_Flav_CTERM"/>
    <property type="match status" value="1"/>
</dbReference>
<reference evidence="1 2" key="1">
    <citation type="submission" date="2020-05" db="EMBL/GenBank/DDBJ databases">
        <title>Draft genome of Flavobacterium sp. IMCC34852.</title>
        <authorList>
            <person name="Song J."/>
            <person name="Cho J.-C."/>
        </authorList>
    </citation>
    <scope>NUCLEOTIDE SEQUENCE [LARGE SCALE GENOMIC DNA]</scope>
    <source>
        <strain evidence="1 2">IMCC34852</strain>
    </source>
</reference>
<evidence type="ECO:0000313" key="2">
    <source>
        <dbReference type="Proteomes" id="UP000536509"/>
    </source>
</evidence>
<dbReference type="GO" id="GO:0017056">
    <property type="term" value="F:structural constituent of nuclear pore"/>
    <property type="evidence" value="ECO:0007669"/>
    <property type="project" value="InterPro"/>
</dbReference>
<dbReference type="GO" id="GO:0006606">
    <property type="term" value="P:protein import into nucleus"/>
    <property type="evidence" value="ECO:0007669"/>
    <property type="project" value="TreeGrafter"/>
</dbReference>
<dbReference type="EMBL" id="JABEVX010000005">
    <property type="protein sequence ID" value="NNT72514.1"/>
    <property type="molecule type" value="Genomic_DNA"/>
</dbReference>
<evidence type="ECO:0000313" key="1">
    <source>
        <dbReference type="EMBL" id="NNT72514.1"/>
    </source>
</evidence>
<proteinExistence type="predicted"/>
<comment type="caution">
    <text evidence="1">The sequence shown here is derived from an EMBL/GenBank/DDBJ whole genome shotgun (WGS) entry which is preliminary data.</text>
</comment>
<dbReference type="GO" id="GO:0006999">
    <property type="term" value="P:nuclear pore organization"/>
    <property type="evidence" value="ECO:0007669"/>
    <property type="project" value="TreeGrafter"/>
</dbReference>
<organism evidence="1 2">
    <name type="scientific">Flavobacterium rivulicola</name>
    <dbReference type="NCBI Taxonomy" id="2732161"/>
    <lineage>
        <taxon>Bacteria</taxon>
        <taxon>Pseudomonadati</taxon>
        <taxon>Bacteroidota</taxon>
        <taxon>Flavobacteriia</taxon>
        <taxon>Flavobacteriales</taxon>
        <taxon>Flavobacteriaceae</taxon>
        <taxon>Flavobacterium</taxon>
    </lineage>
</organism>
<dbReference type="Proteomes" id="UP000536509">
    <property type="component" value="Unassembled WGS sequence"/>
</dbReference>
<dbReference type="InterPro" id="IPR037701">
    <property type="entry name" value="Pom152"/>
</dbReference>
<name>A0A7Y3VZ95_9FLAO</name>
<gene>
    <name evidence="1" type="ORF">HKT18_09830</name>
</gene>
<dbReference type="RefSeq" id="WP_171222680.1">
    <property type="nucleotide sequence ID" value="NZ_JABEVX010000005.1"/>
</dbReference>
<sequence length="1595" mass="163166">MRITTLAKNYFFYCVLVLTLIGQNGFVYSQCPTVTDATQSFCDTQSPTVASLVATDNGGGIKWYATATSNTQLPNSTVLVNGQDYFADDNTGNCGPRQSVTVTIYSAPTGANFQGVCVTSLSQATPSNPQFVIFGNNLQWYTTPSGGTALSPTAILNDNTIYYISQTNPDTGCQTSRLSVFVNVGLVPPPTGDAIQEFCNIPGSPPTIGDLVASGNNNWYLNPTFGIPLDPSTPLINGQFYYASTVDPPCESVDRLEVLVNLYEPNDAGSDGNRSICVNEIPTTAPFDLFDFLGGTPDNSGVWSGPIATTNGFQGTLDVSAMTLAGSPYVFTYTVSSALCAPDISTVTITILDLPSVSVAVSPTTICANDSATFTFTGTPNATVTYNINGGSNQTVVLNAGGTATITGTYTADTTVNIVSVASSGTPSCVNPQTSSITLTVLPLPTASVAVSPTTICANDSATFTFTGTPNATVTYNINGGANQTVVLGAAGTATLTGTYMANTTINIVSVASSGTPSCVNLQPSSVVLTVLPLPTASVSVTPPTICLGDSATFTFTGTPNATVTYNIDGGANQTVVLDAAGTATLTGTYSANTTVNIVSIASSGTPSCVNPQTSSSVVLTVVNPPIAGTSTSTIVCVLSPSFDLFSLLGPTAQTGGTWTPVLASGTGVFDPAVDTAGTYTYTLSGTAPCQSSSATVQVTVNPVPDAGNDGTLNICSNQNPVDLFASLSGTPQSGGTWTPVLASGTGIFNPAVDISGVYTYTVTGIAPCVDDTSSVTVTVTPGPEAGTNNSVTLCVNSPAQDLALLLGPNSQPGGVWSPALASGTGVFDPTVDVAGDYTYTLSGTQPCDNDFAIITVIVNPVPNAGDDSSITLCSNNPAQDLFLLLGSNAQSGGTWSPALASGTGFINPAIDVAGTYTYSVGGGLCATDTAEVIVTLIQAPNSGGIGQTLNTCINETSLDLFTGLDGTQNSTGTWNDDDASGALTGSIFNPSAVAVGTYHFTYTVLGTSPCSNSSSTVTVVVDSLPNAGTFTGVISLCPSVGVLDLTTLLTGQDSGGTWTDGSAQTVTSPITIVSLAAGTYSYTYTVTNLCGTDTETVQFTILPNPLLTTVNVTISPACLGANVVVNLNGMTDGIYTLSYDLAGANTLSGQTTTVTIASGAGNFSIPSASLPNIGTTVITFTNILNTVSNCSNTLTGVAAQIIVRPLADIDSASLTATNVCFGTAVVVDIANAINLPDGVYQFNYSIPGATPTSGVTGNVTVTGGIGQFTIPAAIFTAAGNYTLTIIGIIAATGCTNANENATVSFVINPIPDLNTATLTVQDTCTNYASQATISGTVNMPDGDYIIQYLLSGANSASNTVTVTFTGGIGTFTIPATDLVNNGTTSLTISQIDSVVTTCGVIGNVVMSTDFNVSQLGTPQIIQDGNLFCEDDNPTIENLSGNLVGFPTVIWYNAPTGGTAYSTTDLLVHGTTYYAALTAASGCEGSVRLEVIVDLTVCDDILIPDGYSPNNDGINDTFEIENLATLYPNFKLEIYNRYGNLIYTGNRNVPNWDGTTSVGGLNLGDNLLPTGVYFYILNFNDGVRKAVQGRVYLNR</sequence>
<keyword evidence="2" id="KW-1185">Reference proteome</keyword>
<dbReference type="InterPro" id="IPR026341">
    <property type="entry name" value="T9SS_type_B"/>
</dbReference>
<protein>
    <submittedName>
        <fullName evidence="1">T9SS type B sorting domain-containing protein</fullName>
    </submittedName>
</protein>
<dbReference type="PANTHER" id="PTHR28206:SF1">
    <property type="entry name" value="NUCLEOPORIN POM152"/>
    <property type="match status" value="1"/>
</dbReference>
<dbReference type="PANTHER" id="PTHR28206">
    <property type="entry name" value="NUCLEOPORIN POM152"/>
    <property type="match status" value="1"/>
</dbReference>
<dbReference type="Pfam" id="PF13585">
    <property type="entry name" value="CHU_C"/>
    <property type="match status" value="1"/>
</dbReference>
<accession>A0A7Y3VZ95</accession>